<feature type="transmembrane region" description="Helical" evidence="1">
    <location>
        <begin position="142"/>
        <end position="160"/>
    </location>
</feature>
<comment type="caution">
    <text evidence="2">The sequence shown here is derived from an EMBL/GenBank/DDBJ whole genome shotgun (WGS) entry which is preliminary data.</text>
</comment>
<keyword evidence="3" id="KW-1185">Reference proteome</keyword>
<feature type="transmembrane region" description="Helical" evidence="1">
    <location>
        <begin position="118"/>
        <end position="135"/>
    </location>
</feature>
<gene>
    <name evidence="2" type="ORF">JK358_32555</name>
</gene>
<name>A0ABS1MFW5_9NOCA</name>
<evidence type="ECO:0000313" key="2">
    <source>
        <dbReference type="EMBL" id="MBL1079146.1"/>
    </source>
</evidence>
<keyword evidence="1" id="KW-0812">Transmembrane</keyword>
<dbReference type="Proteomes" id="UP000602198">
    <property type="component" value="Unassembled WGS sequence"/>
</dbReference>
<feature type="transmembrane region" description="Helical" evidence="1">
    <location>
        <begin position="20"/>
        <end position="38"/>
    </location>
</feature>
<protein>
    <submittedName>
        <fullName evidence="2">ABC transporter permease</fullName>
    </submittedName>
</protein>
<reference evidence="2 3" key="1">
    <citation type="submission" date="2021-01" db="EMBL/GenBank/DDBJ databases">
        <title>WGS of actinomycetes isolated from Thailand.</title>
        <authorList>
            <person name="Thawai C."/>
        </authorList>
    </citation>
    <scope>NUCLEOTIDE SEQUENCE [LARGE SCALE GENOMIC DNA]</scope>
    <source>
        <strain evidence="2 3">LPG 2</strain>
    </source>
</reference>
<evidence type="ECO:0000256" key="1">
    <source>
        <dbReference type="SAM" id="Phobius"/>
    </source>
</evidence>
<proteinExistence type="predicted"/>
<accession>A0ABS1MFW5</accession>
<feature type="transmembrane region" description="Helical" evidence="1">
    <location>
        <begin position="166"/>
        <end position="183"/>
    </location>
</feature>
<feature type="transmembrane region" description="Helical" evidence="1">
    <location>
        <begin position="50"/>
        <end position="71"/>
    </location>
</feature>
<organism evidence="2 3">
    <name type="scientific">Nocardia acididurans</name>
    <dbReference type="NCBI Taxonomy" id="2802282"/>
    <lineage>
        <taxon>Bacteria</taxon>
        <taxon>Bacillati</taxon>
        <taxon>Actinomycetota</taxon>
        <taxon>Actinomycetes</taxon>
        <taxon>Mycobacteriales</taxon>
        <taxon>Nocardiaceae</taxon>
        <taxon>Nocardia</taxon>
    </lineage>
</organism>
<sequence>MTQSTPLTSPAPNAVPDNRASYLSFGLAWLLGYGAFALSHGEDPRLPIPVAGVLLFGGLLIALIITGVTALRAQRGARDRAGTAGVMLAAAWLVGFGALSLLITALSSALNEPLVQTLLWPTASGLVVGMIHLASGAAHRDVTQYTLGAWLAVMSSAALFFDGANLYWALAVIGGGGYFAAAVRR</sequence>
<dbReference type="EMBL" id="JAERRJ010000014">
    <property type="protein sequence ID" value="MBL1079146.1"/>
    <property type="molecule type" value="Genomic_DNA"/>
</dbReference>
<keyword evidence="1" id="KW-1133">Transmembrane helix</keyword>
<dbReference type="RefSeq" id="WP_201955011.1">
    <property type="nucleotide sequence ID" value="NZ_JAERRJ010000014.1"/>
</dbReference>
<evidence type="ECO:0000313" key="3">
    <source>
        <dbReference type="Proteomes" id="UP000602198"/>
    </source>
</evidence>
<keyword evidence="1" id="KW-0472">Membrane</keyword>
<feature type="transmembrane region" description="Helical" evidence="1">
    <location>
        <begin position="83"/>
        <end position="106"/>
    </location>
</feature>